<comment type="function">
    <text evidence="11">Responsible for the deacetylation of lysine residues on the N-terminal part of the core histones (H2A, H2B, H3 and H4). Histone deacetylation gives a tag for epigenetic repression and plays an important role in transcriptional regulation, cell cycle progression and developmental events. Histone deacetylases act via the formation of large multiprotein complexes.</text>
</comment>
<keyword evidence="8" id="KW-0804">Transcription</keyword>
<keyword evidence="9" id="KW-0539">Nucleus</keyword>
<evidence type="ECO:0000313" key="16">
    <source>
        <dbReference type="Proteomes" id="UP000494206"/>
    </source>
</evidence>
<evidence type="ECO:0000313" key="15">
    <source>
        <dbReference type="EMBL" id="CAB3396861.1"/>
    </source>
</evidence>
<dbReference type="PANTHER" id="PTHR10625">
    <property type="entry name" value="HISTONE DEACETYLASE HDAC1-RELATED"/>
    <property type="match status" value="1"/>
</dbReference>
<dbReference type="InterPro" id="IPR044150">
    <property type="entry name" value="HDAC_classIV"/>
</dbReference>
<dbReference type="AlphaFoldDB" id="A0A8S1EAZ7"/>
<evidence type="ECO:0000256" key="4">
    <source>
        <dbReference type="ARBA" id="ARBA00022491"/>
    </source>
</evidence>
<dbReference type="InterPro" id="IPR023801">
    <property type="entry name" value="His_deacetylse_dom"/>
</dbReference>
<dbReference type="EC" id="3.5.1.98" evidence="3"/>
<dbReference type="GO" id="GO:0141221">
    <property type="term" value="F:histone deacetylase activity, hydrolytic mechanism"/>
    <property type="evidence" value="ECO:0007669"/>
    <property type="project" value="UniProtKB-EC"/>
</dbReference>
<evidence type="ECO:0000256" key="2">
    <source>
        <dbReference type="ARBA" id="ARBA00005947"/>
    </source>
</evidence>
<accession>A0A8S1EAZ7</accession>
<evidence type="ECO:0000256" key="7">
    <source>
        <dbReference type="ARBA" id="ARBA00023015"/>
    </source>
</evidence>
<dbReference type="OrthoDB" id="437693at2759"/>
<dbReference type="InterPro" id="IPR000286">
    <property type="entry name" value="HDACs"/>
</dbReference>
<keyword evidence="16" id="KW-1185">Reference proteome</keyword>
<dbReference type="Pfam" id="PF00850">
    <property type="entry name" value="Hist_deacetyl"/>
    <property type="match status" value="1"/>
</dbReference>
<evidence type="ECO:0000256" key="9">
    <source>
        <dbReference type="ARBA" id="ARBA00023242"/>
    </source>
</evidence>
<dbReference type="InterPro" id="IPR037138">
    <property type="entry name" value="His_deacetylse_dom_sf"/>
</dbReference>
<comment type="caution">
    <text evidence="15">The sequence shown here is derived from an EMBL/GenBank/DDBJ whole genome shotgun (WGS) entry which is preliminary data.</text>
</comment>
<comment type="subunit">
    <text evidence="12">Interacts with HDAC6.</text>
</comment>
<evidence type="ECO:0000256" key="6">
    <source>
        <dbReference type="ARBA" id="ARBA00022853"/>
    </source>
</evidence>
<comment type="similarity">
    <text evidence="2">Belongs to the histone deacetylase family.</text>
</comment>
<keyword evidence="6" id="KW-0156">Chromatin regulator</keyword>
<dbReference type="CDD" id="cd09993">
    <property type="entry name" value="HDAC_classIV"/>
    <property type="match status" value="1"/>
</dbReference>
<protein>
    <recommendedName>
        <fullName evidence="13">Histone deacetylase 11</fullName>
        <ecNumber evidence="3">3.5.1.98</ecNumber>
    </recommendedName>
</protein>
<keyword evidence="7" id="KW-0805">Transcription regulation</keyword>
<evidence type="ECO:0000256" key="5">
    <source>
        <dbReference type="ARBA" id="ARBA00022801"/>
    </source>
</evidence>
<dbReference type="Proteomes" id="UP000494206">
    <property type="component" value="Unassembled WGS sequence"/>
</dbReference>
<reference evidence="15 16" key="1">
    <citation type="submission" date="2020-04" db="EMBL/GenBank/DDBJ databases">
        <authorList>
            <person name="Laetsch R D."/>
            <person name="Stevens L."/>
            <person name="Kumar S."/>
            <person name="Blaxter L. M."/>
        </authorList>
    </citation>
    <scope>NUCLEOTIDE SEQUENCE [LARGE SCALE GENOMIC DNA]</scope>
</reference>
<gene>
    <name evidence="15" type="ORF">CBOVIS_LOCUS359</name>
</gene>
<evidence type="ECO:0000256" key="12">
    <source>
        <dbReference type="ARBA" id="ARBA00065154"/>
    </source>
</evidence>
<dbReference type="InterPro" id="IPR023696">
    <property type="entry name" value="Ureohydrolase_dom_sf"/>
</dbReference>
<dbReference type="SUPFAM" id="SSF52768">
    <property type="entry name" value="Arginase/deacetylase"/>
    <property type="match status" value="1"/>
</dbReference>
<organism evidence="15 16">
    <name type="scientific">Caenorhabditis bovis</name>
    <dbReference type="NCBI Taxonomy" id="2654633"/>
    <lineage>
        <taxon>Eukaryota</taxon>
        <taxon>Metazoa</taxon>
        <taxon>Ecdysozoa</taxon>
        <taxon>Nematoda</taxon>
        <taxon>Chromadorea</taxon>
        <taxon>Rhabditida</taxon>
        <taxon>Rhabditina</taxon>
        <taxon>Rhabditomorpha</taxon>
        <taxon>Rhabditoidea</taxon>
        <taxon>Rhabditidae</taxon>
        <taxon>Peloderinae</taxon>
        <taxon>Caenorhabditis</taxon>
    </lineage>
</organism>
<evidence type="ECO:0000256" key="8">
    <source>
        <dbReference type="ARBA" id="ARBA00023163"/>
    </source>
</evidence>
<evidence type="ECO:0000256" key="11">
    <source>
        <dbReference type="ARBA" id="ARBA00059784"/>
    </source>
</evidence>
<dbReference type="PANTHER" id="PTHR10625:SF23">
    <property type="entry name" value="HISTONE DEACETYLASE 11"/>
    <property type="match status" value="1"/>
</dbReference>
<evidence type="ECO:0000259" key="14">
    <source>
        <dbReference type="Pfam" id="PF00850"/>
    </source>
</evidence>
<evidence type="ECO:0000256" key="1">
    <source>
        <dbReference type="ARBA" id="ARBA00004123"/>
    </source>
</evidence>
<keyword evidence="4" id="KW-0678">Repressor</keyword>
<evidence type="ECO:0000256" key="3">
    <source>
        <dbReference type="ARBA" id="ARBA00012111"/>
    </source>
</evidence>
<sequence>MARVKCVGLKRKCGSEQCCIVYHENYNISAFGIEKLHPFDSFKWKRVIDFLKEWNLIKDSSIISPDEPNTDVFLKVHSPQYLKSLRNPYKAASIVEVFFVVFIPPCVIESRLLKPMRLQVGGTIEASYLALTHQWAINVGGGFHHASAESGGGFCFYADITIALKMLFDDKLIEHAIIVDVDAHQGNGHETDFAEDDRVYIFDMFNPSVYPHDDEAKRNIDMPIYVDRHTTDESYLSLLRKKLSKSLELKKFDIMIYNAGTDCLDGDPIGGLCLSPQCIISRDETVFELAKSRNIPIVMLTSGGYQKNNAYIIARSIENLNLKNFIELKCE</sequence>
<keyword evidence="5" id="KW-0378">Hydrolase</keyword>
<name>A0A8S1EAZ7_9PELO</name>
<feature type="domain" description="Histone deacetylase" evidence="14">
    <location>
        <begin position="37"/>
        <end position="310"/>
    </location>
</feature>
<dbReference type="EMBL" id="CADEPM010000001">
    <property type="protein sequence ID" value="CAB3396861.1"/>
    <property type="molecule type" value="Genomic_DNA"/>
</dbReference>
<comment type="catalytic activity">
    <reaction evidence="10">
        <text>N(6)-acetyl-L-lysyl-[histone] + H2O = L-lysyl-[histone] + acetate</text>
        <dbReference type="Rhea" id="RHEA:58196"/>
        <dbReference type="Rhea" id="RHEA-COMP:9845"/>
        <dbReference type="Rhea" id="RHEA-COMP:11338"/>
        <dbReference type="ChEBI" id="CHEBI:15377"/>
        <dbReference type="ChEBI" id="CHEBI:29969"/>
        <dbReference type="ChEBI" id="CHEBI:30089"/>
        <dbReference type="ChEBI" id="CHEBI:61930"/>
        <dbReference type="EC" id="3.5.1.98"/>
    </reaction>
</comment>
<dbReference type="PRINTS" id="PR01270">
    <property type="entry name" value="HDASUPER"/>
</dbReference>
<dbReference type="FunFam" id="3.40.800.20:FF:000009">
    <property type="entry name" value="Histone deacetylase 11"/>
    <property type="match status" value="1"/>
</dbReference>
<dbReference type="GO" id="GO:0040029">
    <property type="term" value="P:epigenetic regulation of gene expression"/>
    <property type="evidence" value="ECO:0007669"/>
    <property type="project" value="TreeGrafter"/>
</dbReference>
<comment type="subcellular location">
    <subcellularLocation>
        <location evidence="1">Nucleus</location>
    </subcellularLocation>
</comment>
<dbReference type="Gene3D" id="3.40.800.20">
    <property type="entry name" value="Histone deacetylase domain"/>
    <property type="match status" value="1"/>
</dbReference>
<proteinExistence type="inferred from homology"/>
<dbReference type="GO" id="GO:0000118">
    <property type="term" value="C:histone deacetylase complex"/>
    <property type="evidence" value="ECO:0007669"/>
    <property type="project" value="UniProtKB-ARBA"/>
</dbReference>
<evidence type="ECO:0000256" key="13">
    <source>
        <dbReference type="ARBA" id="ARBA00072450"/>
    </source>
</evidence>
<evidence type="ECO:0000256" key="10">
    <source>
        <dbReference type="ARBA" id="ARBA00048287"/>
    </source>
</evidence>